<dbReference type="Proteomes" id="UP000825935">
    <property type="component" value="Chromosome 36"/>
</dbReference>
<evidence type="ECO:0000313" key="3">
    <source>
        <dbReference type="Proteomes" id="UP000825935"/>
    </source>
</evidence>
<gene>
    <name evidence="2" type="ORF">KP509_36G026700</name>
</gene>
<comment type="caution">
    <text evidence="2">The sequence shown here is derived from an EMBL/GenBank/DDBJ whole genome shotgun (WGS) entry which is preliminary data.</text>
</comment>
<reference evidence="2" key="1">
    <citation type="submission" date="2021-08" db="EMBL/GenBank/DDBJ databases">
        <title>WGS assembly of Ceratopteris richardii.</title>
        <authorList>
            <person name="Marchant D.B."/>
            <person name="Chen G."/>
            <person name="Jenkins J."/>
            <person name="Shu S."/>
            <person name="Leebens-Mack J."/>
            <person name="Grimwood J."/>
            <person name="Schmutz J."/>
            <person name="Soltis P."/>
            <person name="Soltis D."/>
            <person name="Chen Z.-H."/>
        </authorList>
    </citation>
    <scope>NUCLEOTIDE SEQUENCE</scope>
    <source>
        <strain evidence="2">Whitten #5841</strain>
        <tissue evidence="2">Leaf</tissue>
    </source>
</reference>
<evidence type="ECO:0000313" key="2">
    <source>
        <dbReference type="EMBL" id="KAH7281034.1"/>
    </source>
</evidence>
<feature type="coiled-coil region" evidence="1">
    <location>
        <begin position="43"/>
        <end position="73"/>
    </location>
</feature>
<accession>A0A8T2QBG2</accession>
<dbReference type="AlphaFoldDB" id="A0A8T2QBG2"/>
<proteinExistence type="predicted"/>
<keyword evidence="3" id="KW-1185">Reference proteome</keyword>
<protein>
    <submittedName>
        <fullName evidence="2">Uncharacterized protein</fullName>
    </submittedName>
</protein>
<keyword evidence="1" id="KW-0175">Coiled coil</keyword>
<organism evidence="2 3">
    <name type="scientific">Ceratopteris richardii</name>
    <name type="common">Triangle waterfern</name>
    <dbReference type="NCBI Taxonomy" id="49495"/>
    <lineage>
        <taxon>Eukaryota</taxon>
        <taxon>Viridiplantae</taxon>
        <taxon>Streptophyta</taxon>
        <taxon>Embryophyta</taxon>
        <taxon>Tracheophyta</taxon>
        <taxon>Polypodiopsida</taxon>
        <taxon>Polypodiidae</taxon>
        <taxon>Polypodiales</taxon>
        <taxon>Pteridineae</taxon>
        <taxon>Pteridaceae</taxon>
        <taxon>Parkerioideae</taxon>
        <taxon>Ceratopteris</taxon>
    </lineage>
</organism>
<name>A0A8T2QBG2_CERRI</name>
<evidence type="ECO:0000256" key="1">
    <source>
        <dbReference type="SAM" id="Coils"/>
    </source>
</evidence>
<dbReference type="EMBL" id="CM035441">
    <property type="protein sequence ID" value="KAH7281034.1"/>
    <property type="molecule type" value="Genomic_DNA"/>
</dbReference>
<dbReference type="OrthoDB" id="2732387at2759"/>
<sequence>MTCTRTTGFMSADLMYCQKPSFPVHTEILTWTMLPWEDNLFTEDLLALRIQQLEQAYKRLEETVAKLKDSRLKNKKYFDKSHSTFERQYDARRKLKKHWFGPYVVVKIYENGTYALRELDGTPLKNLIAGKRVKLFKQRNEEIYDLSYDEENDE</sequence>